<dbReference type="AlphaFoldDB" id="A0A1Y1YWF5"/>
<accession>A0A1Y1YWF5</accession>
<keyword evidence="3" id="KW-0560">Oxidoreductase</keyword>
<evidence type="ECO:0000256" key="1">
    <source>
        <dbReference type="ARBA" id="ARBA00008072"/>
    </source>
</evidence>
<comment type="caution">
    <text evidence="5">The sequence shown here is derived from an EMBL/GenBank/DDBJ whole genome shotgun (WGS) entry which is preliminary data.</text>
</comment>
<dbReference type="GO" id="GO:0016651">
    <property type="term" value="F:oxidoreductase activity, acting on NAD(P)H"/>
    <property type="evidence" value="ECO:0007669"/>
    <property type="project" value="InterPro"/>
</dbReference>
<feature type="domain" description="Enoyl reductase (ER)" evidence="4">
    <location>
        <begin position="15"/>
        <end position="348"/>
    </location>
</feature>
<dbReference type="Proteomes" id="UP000193144">
    <property type="component" value="Unassembled WGS sequence"/>
</dbReference>
<dbReference type="InterPro" id="IPR047122">
    <property type="entry name" value="Trans-enoyl_RdTase-like"/>
</dbReference>
<reference evidence="5 6" key="1">
    <citation type="submission" date="2016-07" db="EMBL/GenBank/DDBJ databases">
        <title>Pervasive Adenine N6-methylation of Active Genes in Fungi.</title>
        <authorList>
            <consortium name="DOE Joint Genome Institute"/>
            <person name="Mondo S.J."/>
            <person name="Dannebaum R.O."/>
            <person name="Kuo R.C."/>
            <person name="Labutti K."/>
            <person name="Haridas S."/>
            <person name="Kuo A."/>
            <person name="Salamov A."/>
            <person name="Ahrendt S.R."/>
            <person name="Lipzen A."/>
            <person name="Sullivan W."/>
            <person name="Andreopoulos W.B."/>
            <person name="Clum A."/>
            <person name="Lindquist E."/>
            <person name="Daum C."/>
            <person name="Ramamoorthy G.K."/>
            <person name="Gryganskyi A."/>
            <person name="Culley D."/>
            <person name="Magnuson J.K."/>
            <person name="James T.Y."/>
            <person name="O'Malley M.A."/>
            <person name="Stajich J.E."/>
            <person name="Spatafora J.W."/>
            <person name="Visel A."/>
            <person name="Grigoriev I.V."/>
        </authorList>
    </citation>
    <scope>NUCLEOTIDE SEQUENCE [LARGE SCALE GENOMIC DNA]</scope>
    <source>
        <strain evidence="5 6">CBS 115471</strain>
    </source>
</reference>
<dbReference type="InterPro" id="IPR013149">
    <property type="entry name" value="ADH-like_C"/>
</dbReference>
<name>A0A1Y1YWF5_9PLEO</name>
<dbReference type="OrthoDB" id="48317at2759"/>
<dbReference type="SUPFAM" id="SSF50129">
    <property type="entry name" value="GroES-like"/>
    <property type="match status" value="1"/>
</dbReference>
<organism evidence="5 6">
    <name type="scientific">Clohesyomyces aquaticus</name>
    <dbReference type="NCBI Taxonomy" id="1231657"/>
    <lineage>
        <taxon>Eukaryota</taxon>
        <taxon>Fungi</taxon>
        <taxon>Dikarya</taxon>
        <taxon>Ascomycota</taxon>
        <taxon>Pezizomycotina</taxon>
        <taxon>Dothideomycetes</taxon>
        <taxon>Pleosporomycetidae</taxon>
        <taxon>Pleosporales</taxon>
        <taxon>Lindgomycetaceae</taxon>
        <taxon>Clohesyomyces</taxon>
    </lineage>
</organism>
<dbReference type="PANTHER" id="PTHR45348">
    <property type="entry name" value="HYPOTHETICAL OXIDOREDUCTASE (EUROFUNG)"/>
    <property type="match status" value="1"/>
</dbReference>
<proteinExistence type="inferred from homology"/>
<dbReference type="InterPro" id="IPR036291">
    <property type="entry name" value="NAD(P)-bd_dom_sf"/>
</dbReference>
<dbReference type="InterPro" id="IPR013154">
    <property type="entry name" value="ADH-like_N"/>
</dbReference>
<dbReference type="PANTHER" id="PTHR45348:SF2">
    <property type="entry name" value="ZINC-TYPE ALCOHOL DEHYDROGENASE-LIKE PROTEIN C2E1P3.01"/>
    <property type="match status" value="1"/>
</dbReference>
<dbReference type="Pfam" id="PF00107">
    <property type="entry name" value="ADH_zinc_N"/>
    <property type="match status" value="1"/>
</dbReference>
<evidence type="ECO:0000256" key="3">
    <source>
        <dbReference type="ARBA" id="ARBA00023002"/>
    </source>
</evidence>
<dbReference type="SMART" id="SM00829">
    <property type="entry name" value="PKS_ER"/>
    <property type="match status" value="1"/>
</dbReference>
<dbReference type="STRING" id="1231657.A0A1Y1YWF5"/>
<evidence type="ECO:0000313" key="5">
    <source>
        <dbReference type="EMBL" id="ORY02174.1"/>
    </source>
</evidence>
<dbReference type="InterPro" id="IPR020843">
    <property type="entry name" value="ER"/>
</dbReference>
<keyword evidence="6" id="KW-1185">Reference proteome</keyword>
<dbReference type="InterPro" id="IPR011032">
    <property type="entry name" value="GroES-like_sf"/>
</dbReference>
<dbReference type="Gene3D" id="3.40.50.720">
    <property type="entry name" value="NAD(P)-binding Rossmann-like Domain"/>
    <property type="match status" value="1"/>
</dbReference>
<sequence length="350" mass="36100">MAAPKNQAAWLTKAGTPLEVGDAPLPTAGPGEIVIKNAAVAINPLDTHMQDVGVFVQQWPAIFGCEVAGVVHSTGPDVDRFRKGDRVIGHTVNLVSGRPQDGAYALYTVVPADKAAILPDHISFTDGVVVPFALEGAVCALSLKVPGVAMPGVSTPALALPYPSLQDPTPSIGKTIVIYGGSSSIGSMATQVATAAGIHVITVAGAHNFEFSKSCGAAQVFDHKDPSIVDKIIEAVTKSGNVFVGIFDAIASPDTYAHDLAIFAKLGGGHLACSHPPPADVPENVKAGMIFAVNDIATPVWKEFVTPALQAGKIKCLPPPLVVGKGLEYVQEGLKKCKAGVSATKLVVEL</sequence>
<dbReference type="Gene3D" id="3.90.180.10">
    <property type="entry name" value="Medium-chain alcohol dehydrogenases, catalytic domain"/>
    <property type="match status" value="1"/>
</dbReference>
<dbReference type="Pfam" id="PF08240">
    <property type="entry name" value="ADH_N"/>
    <property type="match status" value="1"/>
</dbReference>
<evidence type="ECO:0000259" key="4">
    <source>
        <dbReference type="SMART" id="SM00829"/>
    </source>
</evidence>
<comment type="similarity">
    <text evidence="1">Belongs to the zinc-containing alcohol dehydrogenase family.</text>
</comment>
<dbReference type="SUPFAM" id="SSF51735">
    <property type="entry name" value="NAD(P)-binding Rossmann-fold domains"/>
    <property type="match status" value="1"/>
</dbReference>
<dbReference type="EMBL" id="MCFA01000160">
    <property type="protein sequence ID" value="ORY02174.1"/>
    <property type="molecule type" value="Genomic_DNA"/>
</dbReference>
<evidence type="ECO:0000313" key="6">
    <source>
        <dbReference type="Proteomes" id="UP000193144"/>
    </source>
</evidence>
<evidence type="ECO:0000256" key="2">
    <source>
        <dbReference type="ARBA" id="ARBA00011245"/>
    </source>
</evidence>
<dbReference type="CDD" id="cd08249">
    <property type="entry name" value="enoyl_reductase_like"/>
    <property type="match status" value="1"/>
</dbReference>
<gene>
    <name evidence="5" type="ORF">BCR34DRAFT_545889</name>
</gene>
<protein>
    <submittedName>
        <fullName evidence="5">Chaperonin 10-like protein</fullName>
    </submittedName>
</protein>
<comment type="subunit">
    <text evidence="2">Monomer.</text>
</comment>